<name>A0A6C0HW98_9ZZZZ</name>
<evidence type="ECO:0008006" key="12">
    <source>
        <dbReference type="Google" id="ProtNLM"/>
    </source>
</evidence>
<proteinExistence type="predicted"/>
<evidence type="ECO:0000256" key="7">
    <source>
        <dbReference type="ARBA" id="ARBA00023163"/>
    </source>
</evidence>
<dbReference type="GO" id="GO:0016740">
    <property type="term" value="F:transferase activity"/>
    <property type="evidence" value="ECO:0007669"/>
    <property type="project" value="UniProtKB-KW"/>
</dbReference>
<reference evidence="11" key="1">
    <citation type="journal article" date="2020" name="Nature">
        <title>Giant virus diversity and host interactions through global metagenomics.</title>
        <authorList>
            <person name="Schulz F."/>
            <person name="Roux S."/>
            <person name="Paez-Espino D."/>
            <person name="Jungbluth S."/>
            <person name="Walsh D.A."/>
            <person name="Denef V.J."/>
            <person name="McMahon K.D."/>
            <person name="Konstantinidis K.T."/>
            <person name="Eloe-Fadrosh E.A."/>
            <person name="Kyrpides N.C."/>
            <person name="Woyke T."/>
        </authorList>
    </citation>
    <scope>NUCLEOTIDE SEQUENCE</scope>
    <source>
        <strain evidence="11">GVMAG-M-3300023184-177</strain>
    </source>
</reference>
<dbReference type="InterPro" id="IPR045355">
    <property type="entry name" value="PolyA_pol_cat_su"/>
</dbReference>
<feature type="domain" description="Poly(A) polymerase catalytic subunit" evidence="9">
    <location>
        <begin position="42"/>
        <end position="172"/>
    </location>
</feature>
<evidence type="ECO:0000256" key="6">
    <source>
        <dbReference type="ARBA" id="ARBA00022844"/>
    </source>
</evidence>
<evidence type="ECO:0000256" key="8">
    <source>
        <dbReference type="SAM" id="MobiDB-lite"/>
    </source>
</evidence>
<dbReference type="EMBL" id="MN740023">
    <property type="protein sequence ID" value="QHT84690.1"/>
    <property type="molecule type" value="Genomic_DNA"/>
</dbReference>
<feature type="domain" description="Putative poly(A) polymerase catalytic subunit C-terminal mimivirus" evidence="10">
    <location>
        <begin position="215"/>
        <end position="445"/>
    </location>
</feature>
<feature type="compositionally biased region" description="Polar residues" evidence="8">
    <location>
        <begin position="437"/>
        <end position="446"/>
    </location>
</feature>
<evidence type="ECO:0000259" key="9">
    <source>
        <dbReference type="Pfam" id="PF19244"/>
    </source>
</evidence>
<evidence type="ECO:0000256" key="5">
    <source>
        <dbReference type="ARBA" id="ARBA00022840"/>
    </source>
</evidence>
<evidence type="ECO:0000256" key="1">
    <source>
        <dbReference type="ARBA" id="ARBA00004328"/>
    </source>
</evidence>
<sequence>MYRPVDEEVILKNLSKLEDEAKQIYLNNYEPTITEIKSVYDEIMNFIKEKNRIIYGGFAQNSLIKVKNKDAAFYKETDIADIEFYTPDPIGDTIDLVDHLHKKNYKYVEGKEGVHPETYKIFVNFINYCDVSYMPKNIYDNCPMIKLNGIIYTDPHFMLIDAYRVYSDPMTSYFRLTKTFTRFNKLINYYPLDEDMMYYKLRPSSNLDKKKCEEILEFIRHKIIHDSKLIVVGHYAFNQLMKMSRAPETYLIDCCYYQIISTNYGEDIQKIHNIMKQKYPNIVTKKYNPFFQFLDRSTEFFINNTLILRVYDSYQRCIVYRNSEKKKVLFGTSQLIFMYNLIQYNISKIRKNEFNTATYGSMLVRQIRARDKYLDEQHKTVLDDTIFQEFSMSCIGEPKDLLRESFLTAKKKKEQGKQMKFLYKPTGQPGRKPNFRFDNSSGEVIY</sequence>
<dbReference type="Pfam" id="PF21649">
    <property type="entry name" value="APMV_polyA_pol_cat_2nd"/>
    <property type="match status" value="1"/>
</dbReference>
<organism evidence="11">
    <name type="scientific">viral metagenome</name>
    <dbReference type="NCBI Taxonomy" id="1070528"/>
    <lineage>
        <taxon>unclassified sequences</taxon>
        <taxon>metagenomes</taxon>
        <taxon>organismal metagenomes</taxon>
    </lineage>
</organism>
<dbReference type="CDD" id="cd20920">
    <property type="entry name" value="polyA_pol_Mimi"/>
    <property type="match status" value="1"/>
</dbReference>
<comment type="subcellular location">
    <subcellularLocation>
        <location evidence="1">Virion</location>
    </subcellularLocation>
</comment>
<evidence type="ECO:0000313" key="11">
    <source>
        <dbReference type="EMBL" id="QHT84690.1"/>
    </source>
</evidence>
<dbReference type="GO" id="GO:0044423">
    <property type="term" value="C:virion component"/>
    <property type="evidence" value="ECO:0007669"/>
    <property type="project" value="UniProtKB-KW"/>
</dbReference>
<dbReference type="AlphaFoldDB" id="A0A6C0HW98"/>
<dbReference type="GO" id="GO:0006397">
    <property type="term" value="P:mRNA processing"/>
    <property type="evidence" value="ECO:0007669"/>
    <property type="project" value="UniProtKB-KW"/>
</dbReference>
<feature type="region of interest" description="Disordered" evidence="8">
    <location>
        <begin position="424"/>
        <end position="446"/>
    </location>
</feature>
<keyword evidence="3" id="KW-0808">Transferase</keyword>
<evidence type="ECO:0000259" key="10">
    <source>
        <dbReference type="Pfam" id="PF21649"/>
    </source>
</evidence>
<dbReference type="InterPro" id="IPR049463">
    <property type="entry name" value="APMV_polyA_pol_cat_2nd"/>
</dbReference>
<evidence type="ECO:0000256" key="3">
    <source>
        <dbReference type="ARBA" id="ARBA00022679"/>
    </source>
</evidence>
<keyword evidence="4" id="KW-0547">Nucleotide-binding</keyword>
<evidence type="ECO:0000256" key="2">
    <source>
        <dbReference type="ARBA" id="ARBA00022664"/>
    </source>
</evidence>
<keyword evidence="7" id="KW-0804">Transcription</keyword>
<evidence type="ECO:0000256" key="4">
    <source>
        <dbReference type="ARBA" id="ARBA00022741"/>
    </source>
</evidence>
<dbReference type="Pfam" id="PF19244">
    <property type="entry name" value="Poly_A_pol_cat"/>
    <property type="match status" value="1"/>
</dbReference>
<keyword evidence="6" id="KW-0946">Virion</keyword>
<accession>A0A6C0HW98</accession>
<keyword evidence="2" id="KW-0507">mRNA processing</keyword>
<keyword evidence="5" id="KW-0067">ATP-binding</keyword>
<protein>
    <recommendedName>
        <fullName evidence="12">Poly(A) polymerase catalytic subunit</fullName>
    </recommendedName>
</protein>
<dbReference type="GO" id="GO:0005524">
    <property type="term" value="F:ATP binding"/>
    <property type="evidence" value="ECO:0007669"/>
    <property type="project" value="UniProtKB-KW"/>
</dbReference>